<gene>
    <name evidence="1" type="ORF">LPBF_11795</name>
</gene>
<dbReference type="Proteomes" id="UP000093510">
    <property type="component" value="Unassembled WGS sequence"/>
</dbReference>
<proteinExistence type="predicted"/>
<organism evidence="1 2">
    <name type="scientific">Flavobacterium crassostreae</name>
    <dbReference type="NCBI Taxonomy" id="1763534"/>
    <lineage>
        <taxon>Bacteria</taxon>
        <taxon>Pseudomonadati</taxon>
        <taxon>Bacteroidota</taxon>
        <taxon>Flavobacteriia</taxon>
        <taxon>Flavobacteriales</taxon>
        <taxon>Flavobacteriaceae</taxon>
        <taxon>Flavobacterium</taxon>
    </lineage>
</organism>
<sequence length="459" mass="53398">MIPTIPLSQFPINPVKDIDIENAYNWFKSFISDKDWLKRKNEIENYLSNIVRSSEPFSEPISEGTLLVVKKDQIGWYLYLVHVYLFEPHKYEYFQGARVIPIFKRIGMDVNLVAKIEGINKKMREMFKKRTSEADAILFEVLTALLWVRNGWEVKIIEEGKGPKTPDFEVVKGTEKWQVECKRQMKTADYTYKETKKRQIMISQISKLLLQFNILLDIKFHVELVSLPDSYLFDLLNDIISTTKIPCKIISNESVDIELSFVDIELIQNHLKQYLVKNNSPQLFELIAKKEVDHSAFTSGFLGTFYYVGDGEANNLYINEIAKAFGVHCYCDSENALNAKARDVRRQIKSAISQFNPEANSIIHIGMETFDGPEVEMARTEKLINTMSNIDPKSNKLGWIFYHYFQSYTRSYMDWYFDETVSTATSFINPVLPIKNTFLIIPEDEVMIEDASHWDKELP</sequence>
<reference evidence="1 2" key="1">
    <citation type="submission" date="2016-03" db="EMBL/GenBank/DDBJ databases">
        <authorList>
            <person name="Ploux O."/>
        </authorList>
    </citation>
    <scope>NUCLEOTIDE SEQUENCE [LARGE SCALE GENOMIC DNA]</scope>
    <source>
        <strain evidence="1 2">LPB0076</strain>
    </source>
</reference>
<evidence type="ECO:0000313" key="1">
    <source>
        <dbReference type="EMBL" id="OCB70940.1"/>
    </source>
</evidence>
<evidence type="ECO:0000313" key="2">
    <source>
        <dbReference type="Proteomes" id="UP000093510"/>
    </source>
</evidence>
<comment type="caution">
    <text evidence="1">The sequence shown here is derived from an EMBL/GenBank/DDBJ whole genome shotgun (WGS) entry which is preliminary data.</text>
</comment>
<dbReference type="EMBL" id="LVEP01000059">
    <property type="protein sequence ID" value="OCB70940.1"/>
    <property type="molecule type" value="Genomic_DNA"/>
</dbReference>
<accession>A0A1B9DMK7</accession>
<dbReference type="OrthoDB" id="7462971at2"/>
<dbReference type="AlphaFoldDB" id="A0A1B9DMK7"/>
<protein>
    <submittedName>
        <fullName evidence="1">Uncharacterized protein</fullName>
    </submittedName>
</protein>
<dbReference type="RefSeq" id="WP_066336761.1">
    <property type="nucleotide sequence ID" value="NZ_CP017688.1"/>
</dbReference>
<name>A0A1B9DMK7_9FLAO</name>
<keyword evidence="2" id="KW-1185">Reference proteome</keyword>